<accession>A0A9D4DBM5</accession>
<evidence type="ECO:0000313" key="1">
    <source>
        <dbReference type="EMBL" id="KAH3746657.1"/>
    </source>
</evidence>
<dbReference type="EMBL" id="JAIWYP010000010">
    <property type="protein sequence ID" value="KAH3746657.1"/>
    <property type="molecule type" value="Genomic_DNA"/>
</dbReference>
<reference evidence="1" key="2">
    <citation type="submission" date="2020-11" db="EMBL/GenBank/DDBJ databases">
        <authorList>
            <person name="McCartney M.A."/>
            <person name="Auch B."/>
            <person name="Kono T."/>
            <person name="Mallez S."/>
            <person name="Becker A."/>
            <person name="Gohl D.M."/>
            <person name="Silverstein K.A.T."/>
            <person name="Koren S."/>
            <person name="Bechman K.B."/>
            <person name="Herman A."/>
            <person name="Abrahante J.E."/>
            <person name="Garbe J."/>
        </authorList>
    </citation>
    <scope>NUCLEOTIDE SEQUENCE</scope>
    <source>
        <strain evidence="1">Duluth1</strain>
        <tissue evidence="1">Whole animal</tissue>
    </source>
</reference>
<name>A0A9D4DBM5_DREPO</name>
<protein>
    <submittedName>
        <fullName evidence="1">Uncharacterized protein</fullName>
    </submittedName>
</protein>
<proteinExistence type="predicted"/>
<dbReference type="Proteomes" id="UP000828390">
    <property type="component" value="Unassembled WGS sequence"/>
</dbReference>
<organism evidence="1 2">
    <name type="scientific">Dreissena polymorpha</name>
    <name type="common">Zebra mussel</name>
    <name type="synonym">Mytilus polymorpha</name>
    <dbReference type="NCBI Taxonomy" id="45954"/>
    <lineage>
        <taxon>Eukaryota</taxon>
        <taxon>Metazoa</taxon>
        <taxon>Spiralia</taxon>
        <taxon>Lophotrochozoa</taxon>
        <taxon>Mollusca</taxon>
        <taxon>Bivalvia</taxon>
        <taxon>Autobranchia</taxon>
        <taxon>Heteroconchia</taxon>
        <taxon>Euheterodonta</taxon>
        <taxon>Imparidentia</taxon>
        <taxon>Neoheterodontei</taxon>
        <taxon>Myida</taxon>
        <taxon>Dreissenoidea</taxon>
        <taxon>Dreissenidae</taxon>
        <taxon>Dreissena</taxon>
    </lineage>
</organism>
<dbReference type="AlphaFoldDB" id="A0A9D4DBM5"/>
<reference evidence="1" key="1">
    <citation type="journal article" date="2019" name="bioRxiv">
        <title>The Genome of the Zebra Mussel, Dreissena polymorpha: A Resource for Invasive Species Research.</title>
        <authorList>
            <person name="McCartney M.A."/>
            <person name="Auch B."/>
            <person name="Kono T."/>
            <person name="Mallez S."/>
            <person name="Zhang Y."/>
            <person name="Obille A."/>
            <person name="Becker A."/>
            <person name="Abrahante J.E."/>
            <person name="Garbe J."/>
            <person name="Badalamenti J.P."/>
            <person name="Herman A."/>
            <person name="Mangelson H."/>
            <person name="Liachko I."/>
            <person name="Sullivan S."/>
            <person name="Sone E.D."/>
            <person name="Koren S."/>
            <person name="Silverstein K.A.T."/>
            <person name="Beckman K.B."/>
            <person name="Gohl D.M."/>
        </authorList>
    </citation>
    <scope>NUCLEOTIDE SEQUENCE</scope>
    <source>
        <strain evidence="1">Duluth1</strain>
        <tissue evidence="1">Whole animal</tissue>
    </source>
</reference>
<evidence type="ECO:0000313" key="2">
    <source>
        <dbReference type="Proteomes" id="UP000828390"/>
    </source>
</evidence>
<keyword evidence="2" id="KW-1185">Reference proteome</keyword>
<sequence length="73" mass="7942">MKTGSMESFLGRKCSVCSRRTGISSCEKVKTSEQMRSSMCCLRIGQGTGTLLYSGSITAGDSREMFIPQFQSS</sequence>
<gene>
    <name evidence="1" type="ORF">DPMN_181067</name>
</gene>
<comment type="caution">
    <text evidence="1">The sequence shown here is derived from an EMBL/GenBank/DDBJ whole genome shotgun (WGS) entry which is preliminary data.</text>
</comment>